<dbReference type="Proteomes" id="UP000092247">
    <property type="component" value="Unassembled WGS sequence"/>
</dbReference>
<evidence type="ECO:0000256" key="1">
    <source>
        <dbReference type="SAM" id="Coils"/>
    </source>
</evidence>
<proteinExistence type="predicted"/>
<feature type="coiled-coil region" evidence="1">
    <location>
        <begin position="73"/>
        <end position="100"/>
    </location>
</feature>
<dbReference type="RefSeq" id="WP_067422504.1">
    <property type="nucleotide sequence ID" value="NZ_LZEX01000007.1"/>
</dbReference>
<dbReference type="AlphaFoldDB" id="A0A1B8HKP8"/>
<sequence length="123" mass="13299">MKYLVSNGATLSFTDGTRFELTAGIHDSTEFPVHITGHWAFSAYAKPLDESDIQKEKDSRDMTVKVGVLETELTELKAALTEKDSTINDLNAELAELKAALAKQNPDKKQGAGDGKKQSSANG</sequence>
<dbReference type="EMBL" id="LZEX01000007">
    <property type="protein sequence ID" value="OBU09849.1"/>
    <property type="molecule type" value="Genomic_DNA"/>
</dbReference>
<feature type="region of interest" description="Disordered" evidence="2">
    <location>
        <begin position="101"/>
        <end position="123"/>
    </location>
</feature>
<reference evidence="3 4" key="1">
    <citation type="submission" date="2016-06" db="EMBL/GenBank/DDBJ databases">
        <authorList>
            <person name="Kjaerup R.B."/>
            <person name="Dalgaard T.S."/>
            <person name="Juul-Madsen H.R."/>
        </authorList>
    </citation>
    <scope>NUCLEOTIDE SEQUENCE [LARGE SCALE GENOMIC DNA]</scope>
    <source>
        <strain evidence="3 4">GCSL-Mp3</strain>
    </source>
</reference>
<evidence type="ECO:0000313" key="3">
    <source>
        <dbReference type="EMBL" id="OBU09849.1"/>
    </source>
</evidence>
<feature type="compositionally biased region" description="Basic and acidic residues" evidence="2">
    <location>
        <begin position="105"/>
        <end position="117"/>
    </location>
</feature>
<protein>
    <submittedName>
        <fullName evidence="3">Uncharacterized protein</fullName>
    </submittedName>
</protein>
<comment type="caution">
    <text evidence="3">The sequence shown here is derived from an EMBL/GenBank/DDBJ whole genome shotgun (WGS) entry which is preliminary data.</text>
</comment>
<evidence type="ECO:0000313" key="4">
    <source>
        <dbReference type="Proteomes" id="UP000092247"/>
    </source>
</evidence>
<evidence type="ECO:0000256" key="2">
    <source>
        <dbReference type="SAM" id="MobiDB-lite"/>
    </source>
</evidence>
<gene>
    <name evidence="3" type="ORF">AYY17_17790</name>
</gene>
<accession>A0A1B8HKP8</accession>
<name>A0A1B8HKP8_9GAMM</name>
<keyword evidence="1" id="KW-0175">Coiled coil</keyword>
<organism evidence="3 4">
    <name type="scientific">Morganella psychrotolerans</name>
    <dbReference type="NCBI Taxonomy" id="368603"/>
    <lineage>
        <taxon>Bacteria</taxon>
        <taxon>Pseudomonadati</taxon>
        <taxon>Pseudomonadota</taxon>
        <taxon>Gammaproteobacteria</taxon>
        <taxon>Enterobacterales</taxon>
        <taxon>Morganellaceae</taxon>
        <taxon>Morganella</taxon>
    </lineage>
</organism>